<dbReference type="EMBL" id="HE681719">
    <property type="protein sequence ID" value="CCG21523.1"/>
    <property type="molecule type" value="Genomic_DNA"/>
</dbReference>
<dbReference type="HOGENOM" id="CLU_676276_0_0_1"/>
<sequence>MLKLLTTDFPSSFFKQSSKCLSTSYENPYNPKYKNLLVLRNVFLWLALINIVNYCITIHYNFGRVDIVRVLSETNEYSAPLSYSATDFENILVGIYLRNEEVYSKNIEYTTIIADVFFNVNGHEVSLILEEGFHELAYFEGISTKKVESVIKGNLPLVPVLFHISKVKRVISDVLEVYLQRLYGAPKAFYWKTRITVAFILLSIFKSIILINSIFLMISYIALYYSSDTLSWHYIKLGMLYILNLVNLASCLGILITWSQLNSNKDYQLVFLVIEFILVMGFNLVLFQSHQAIMSNPVAVTYSTSSSVYSTGEEQKTSTVNKPNSSPSTGEGLTGKTVTRTFIPPNEITEQVYDQQKNTTRCFTAPIKSSVKWQ</sequence>
<evidence type="ECO:0000313" key="3">
    <source>
        <dbReference type="EMBL" id="CCG21523.1"/>
    </source>
</evidence>
<feature type="transmembrane region" description="Helical" evidence="2">
    <location>
        <begin position="269"/>
        <end position="287"/>
    </location>
</feature>
<evidence type="ECO:0000256" key="2">
    <source>
        <dbReference type="SAM" id="Phobius"/>
    </source>
</evidence>
<feature type="region of interest" description="Disordered" evidence="1">
    <location>
        <begin position="313"/>
        <end position="336"/>
    </location>
</feature>
<dbReference type="eggNOG" id="ENOG502RQEI">
    <property type="taxonomic scope" value="Eukaryota"/>
</dbReference>
<gene>
    <name evidence="3" type="ORF">CORT_0A11380</name>
</gene>
<evidence type="ECO:0000313" key="4">
    <source>
        <dbReference type="Proteomes" id="UP000005018"/>
    </source>
</evidence>
<organism evidence="3 4">
    <name type="scientific">Candida orthopsilosis (strain 90-125)</name>
    <name type="common">Yeast</name>
    <dbReference type="NCBI Taxonomy" id="1136231"/>
    <lineage>
        <taxon>Eukaryota</taxon>
        <taxon>Fungi</taxon>
        <taxon>Dikarya</taxon>
        <taxon>Ascomycota</taxon>
        <taxon>Saccharomycotina</taxon>
        <taxon>Pichiomycetes</taxon>
        <taxon>Debaryomycetaceae</taxon>
        <taxon>Candida/Lodderomyces clade</taxon>
        <taxon>Candida</taxon>
    </lineage>
</organism>
<feature type="transmembrane region" description="Helical" evidence="2">
    <location>
        <begin position="197"/>
        <end position="225"/>
    </location>
</feature>
<dbReference type="GeneID" id="14537332"/>
<feature type="transmembrane region" description="Helical" evidence="2">
    <location>
        <begin position="237"/>
        <end position="257"/>
    </location>
</feature>
<name>H8WYP1_CANO9</name>
<feature type="transmembrane region" description="Helical" evidence="2">
    <location>
        <begin position="42"/>
        <end position="62"/>
    </location>
</feature>
<protein>
    <submittedName>
        <fullName evidence="3">Uncharacterized protein</fullName>
    </submittedName>
</protein>
<accession>H8WYP1</accession>
<dbReference type="RefSeq" id="XP_003866961.1">
    <property type="nucleotide sequence ID" value="XM_003866913.1"/>
</dbReference>
<reference evidence="3 4" key="1">
    <citation type="journal article" date="2012" name="PLoS ONE">
        <title>Sequence and analysis of the genome of the pathogenic yeast Candida orthopsilosis.</title>
        <authorList>
            <person name="Riccombeni A."/>
            <person name="Vidanes G."/>
            <person name="Proux-Wera E."/>
            <person name="Wolfe K.H."/>
            <person name="Butler G."/>
        </authorList>
    </citation>
    <scope>NUCLEOTIDE SEQUENCE [LARGE SCALE GENOMIC DNA]</scope>
    <source>
        <strain evidence="3 4">Co 90-125</strain>
    </source>
</reference>
<dbReference type="Proteomes" id="UP000005018">
    <property type="component" value="Chromosome 1"/>
</dbReference>
<evidence type="ECO:0000256" key="1">
    <source>
        <dbReference type="SAM" id="MobiDB-lite"/>
    </source>
</evidence>
<dbReference type="OrthoDB" id="4024310at2759"/>
<dbReference type="KEGG" id="cot:CORT_0A11380"/>
<dbReference type="AlphaFoldDB" id="H8WYP1"/>
<keyword evidence="2" id="KW-1133">Transmembrane helix</keyword>
<keyword evidence="2" id="KW-0812">Transmembrane</keyword>
<keyword evidence="2" id="KW-0472">Membrane</keyword>
<proteinExistence type="predicted"/>
<feature type="compositionally biased region" description="Polar residues" evidence="1">
    <location>
        <begin position="317"/>
        <end position="336"/>
    </location>
</feature>
<keyword evidence="4" id="KW-1185">Reference proteome</keyword>